<protein>
    <submittedName>
        <fullName evidence="1">Uncharacterized protein</fullName>
    </submittedName>
</protein>
<name>A0A7W6K7K4_9SPHI</name>
<sequence>MKKTKKQKRFESKHWGMYGFQFYNNLPPSKNRRRIEPKRFRMAKFRGLILGLIARKKCDFLGAGSCSTRGICYDYGRNKIGIYTSIF</sequence>
<evidence type="ECO:0000313" key="1">
    <source>
        <dbReference type="EMBL" id="MBB4106646.1"/>
    </source>
</evidence>
<proteinExistence type="predicted"/>
<dbReference type="RefSeq" id="WP_183759894.1">
    <property type="nucleotide sequence ID" value="NZ_BMHZ01000002.1"/>
</dbReference>
<organism evidence="1 2">
    <name type="scientific">Pedobacter zeae</name>
    <dbReference type="NCBI Taxonomy" id="1737356"/>
    <lineage>
        <taxon>Bacteria</taxon>
        <taxon>Pseudomonadati</taxon>
        <taxon>Bacteroidota</taxon>
        <taxon>Sphingobacteriia</taxon>
        <taxon>Sphingobacteriales</taxon>
        <taxon>Sphingobacteriaceae</taxon>
        <taxon>Pedobacter</taxon>
    </lineage>
</organism>
<reference evidence="1 2" key="1">
    <citation type="submission" date="2020-08" db="EMBL/GenBank/DDBJ databases">
        <title>Genomic Encyclopedia of Type Strains, Phase IV (KMG-IV): sequencing the most valuable type-strain genomes for metagenomic binning, comparative biology and taxonomic classification.</title>
        <authorList>
            <person name="Goeker M."/>
        </authorList>
    </citation>
    <scope>NUCLEOTIDE SEQUENCE [LARGE SCALE GENOMIC DNA]</scope>
    <source>
        <strain evidence="1 2">DSM 100774</strain>
    </source>
</reference>
<accession>A0A7W6K7K4</accession>
<evidence type="ECO:0000313" key="2">
    <source>
        <dbReference type="Proteomes" id="UP000532273"/>
    </source>
</evidence>
<dbReference type="EMBL" id="JACIEF010000001">
    <property type="protein sequence ID" value="MBB4106646.1"/>
    <property type="molecule type" value="Genomic_DNA"/>
</dbReference>
<comment type="caution">
    <text evidence="1">The sequence shown here is derived from an EMBL/GenBank/DDBJ whole genome shotgun (WGS) entry which is preliminary data.</text>
</comment>
<dbReference type="AlphaFoldDB" id="A0A7W6K7K4"/>
<dbReference type="Proteomes" id="UP000532273">
    <property type="component" value="Unassembled WGS sequence"/>
</dbReference>
<gene>
    <name evidence="1" type="ORF">GGQ60_000606</name>
</gene>